<dbReference type="SUPFAM" id="SSF52540">
    <property type="entry name" value="P-loop containing nucleoside triphosphate hydrolases"/>
    <property type="match status" value="1"/>
</dbReference>
<dbReference type="RefSeq" id="WP_095619090.1">
    <property type="nucleotide sequence ID" value="NZ_NSKB01000001.1"/>
</dbReference>
<dbReference type="CDD" id="cd03112">
    <property type="entry name" value="CobW-like"/>
    <property type="match status" value="1"/>
</dbReference>
<dbReference type="Proteomes" id="UP000217771">
    <property type="component" value="Unassembled WGS sequence"/>
</dbReference>
<evidence type="ECO:0000259" key="1">
    <source>
        <dbReference type="Pfam" id="PF02492"/>
    </source>
</evidence>
<dbReference type="GO" id="GO:0005737">
    <property type="term" value="C:cytoplasm"/>
    <property type="evidence" value="ECO:0007669"/>
    <property type="project" value="TreeGrafter"/>
</dbReference>
<evidence type="ECO:0000313" key="3">
    <source>
        <dbReference type="Proteomes" id="UP000217771"/>
    </source>
</evidence>
<proteinExistence type="predicted"/>
<dbReference type="InterPro" id="IPR027417">
    <property type="entry name" value="P-loop_NTPase"/>
</dbReference>
<sequence>MQRSDDNTQPIPVHVVTGFLGSGKSSLIRHLVAHKPADERWTVVINEFGQVGIDQALFESRDDVVVKGLPGGCLCCQLAFVLQAALVNLIRRERPDRLIIEPSGLGHPAGLLDMLRSEAFAGVLEVREIIALLDPRRLDDRRAREHDTFRDQLLMADAVALTMVDLSSAAQRRVAQRYVDAMWPPKRWVDEAPHGRLSPSLLFTAPTTSSLERAPGVDHRQRPAALMLDEFSYREPVPGQPCFAAGEALGHASVGWRWHASDCFSLDALTQLLDGLDRHLRVKAVWHTDVGWRLFNRGDGCAELTPSAWRRDSRLEVIGEAGSLPDPGELGAQLAACRMAEPLTE</sequence>
<reference evidence="2 3" key="1">
    <citation type="submission" date="2017-08" db="EMBL/GenBank/DDBJ databases">
        <title>Halomonas alkalisoli sp. nov., isolated from saline alkaline soil.</title>
        <authorList>
            <person name="Wang D."/>
            <person name="Zhang G."/>
        </authorList>
    </citation>
    <scope>NUCLEOTIDE SEQUENCE [LARGE SCALE GENOMIC DNA]</scope>
    <source>
        <strain evidence="2 3">WRN001</strain>
    </source>
</reference>
<dbReference type="EMBL" id="NSKB01000001">
    <property type="protein sequence ID" value="PAU79075.1"/>
    <property type="molecule type" value="Genomic_DNA"/>
</dbReference>
<comment type="caution">
    <text evidence="2">The sequence shown here is derived from an EMBL/GenBank/DDBJ whole genome shotgun (WGS) entry which is preliminary data.</text>
</comment>
<evidence type="ECO:0000313" key="2">
    <source>
        <dbReference type="EMBL" id="PAU79075.1"/>
    </source>
</evidence>
<dbReference type="InterPro" id="IPR051316">
    <property type="entry name" value="Zinc-reg_GTPase_activator"/>
</dbReference>
<dbReference type="OrthoDB" id="9808822at2"/>
<gene>
    <name evidence="2" type="ORF">CK498_01525</name>
</gene>
<name>A0A2A2F399_9GAMM</name>
<keyword evidence="3" id="KW-1185">Reference proteome</keyword>
<organism evidence="2 3">
    <name type="scientific">Halomonas salipaludis</name>
    <dbReference type="NCBI Taxonomy" id="2032625"/>
    <lineage>
        <taxon>Bacteria</taxon>
        <taxon>Pseudomonadati</taxon>
        <taxon>Pseudomonadota</taxon>
        <taxon>Gammaproteobacteria</taxon>
        <taxon>Oceanospirillales</taxon>
        <taxon>Halomonadaceae</taxon>
        <taxon>Halomonas</taxon>
    </lineage>
</organism>
<dbReference type="PANTHER" id="PTHR13748">
    <property type="entry name" value="COBW-RELATED"/>
    <property type="match status" value="1"/>
</dbReference>
<protein>
    <submittedName>
        <fullName evidence="2">GTP-binding protein</fullName>
    </submittedName>
</protein>
<dbReference type="InterPro" id="IPR003495">
    <property type="entry name" value="CobW/HypB/UreG_nucleotide-bd"/>
</dbReference>
<dbReference type="Pfam" id="PF02492">
    <property type="entry name" value="cobW"/>
    <property type="match status" value="1"/>
</dbReference>
<accession>A0A2A2F399</accession>
<dbReference type="Gene3D" id="3.40.50.300">
    <property type="entry name" value="P-loop containing nucleotide triphosphate hydrolases"/>
    <property type="match status" value="1"/>
</dbReference>
<dbReference type="PANTHER" id="PTHR13748:SF46">
    <property type="entry name" value="ZINC CHAPERONE YEIR"/>
    <property type="match status" value="1"/>
</dbReference>
<dbReference type="AlphaFoldDB" id="A0A2A2F399"/>
<feature type="domain" description="CobW/HypB/UreG nucleotide-binding" evidence="1">
    <location>
        <begin position="12"/>
        <end position="184"/>
    </location>
</feature>